<organism evidence="9 10">
    <name type="scientific">Desulfovibrio litoralis DSM 11393</name>
    <dbReference type="NCBI Taxonomy" id="1121455"/>
    <lineage>
        <taxon>Bacteria</taxon>
        <taxon>Pseudomonadati</taxon>
        <taxon>Thermodesulfobacteriota</taxon>
        <taxon>Desulfovibrionia</taxon>
        <taxon>Desulfovibrionales</taxon>
        <taxon>Desulfovibrionaceae</taxon>
        <taxon>Desulfovibrio</taxon>
    </lineage>
</organism>
<evidence type="ECO:0000256" key="2">
    <source>
        <dbReference type="ARBA" id="ARBA00022723"/>
    </source>
</evidence>
<feature type="binding site" evidence="6">
    <location>
        <begin position="12"/>
        <end position="17"/>
    </location>
    <ligand>
        <name>ATP</name>
        <dbReference type="ChEBI" id="CHEBI:30616"/>
    </ligand>
</feature>
<feature type="domain" description="TGS" evidence="8">
    <location>
        <begin position="286"/>
        <end position="369"/>
    </location>
</feature>
<keyword evidence="5" id="KW-0460">Magnesium</keyword>
<dbReference type="SUPFAM" id="SSF52540">
    <property type="entry name" value="P-loop containing nucleoside triphosphate hydrolases"/>
    <property type="match status" value="1"/>
</dbReference>
<dbReference type="GO" id="GO:0046872">
    <property type="term" value="F:metal ion binding"/>
    <property type="evidence" value="ECO:0007669"/>
    <property type="project" value="UniProtKB-KW"/>
</dbReference>
<dbReference type="NCBIfam" id="TIGR00092">
    <property type="entry name" value="redox-regulated ATPase YchF"/>
    <property type="match status" value="1"/>
</dbReference>
<dbReference type="Pfam" id="PF01926">
    <property type="entry name" value="MMR_HSR1"/>
    <property type="match status" value="1"/>
</dbReference>
<dbReference type="InterPro" id="IPR023192">
    <property type="entry name" value="TGS-like_dom_sf"/>
</dbReference>
<dbReference type="AlphaFoldDB" id="A0A1M7TIX5"/>
<proteinExistence type="inferred from homology"/>
<dbReference type="Gene3D" id="3.40.50.300">
    <property type="entry name" value="P-loop containing nucleotide triphosphate hydrolases"/>
    <property type="match status" value="1"/>
</dbReference>
<dbReference type="InterPro" id="IPR012676">
    <property type="entry name" value="TGS-like"/>
</dbReference>
<dbReference type="EMBL" id="FRDI01000013">
    <property type="protein sequence ID" value="SHN70712.1"/>
    <property type="molecule type" value="Genomic_DNA"/>
</dbReference>
<dbReference type="Gene3D" id="3.10.20.30">
    <property type="match status" value="1"/>
</dbReference>
<comment type="cofactor">
    <cofactor evidence="1">
        <name>Mg(2+)</name>
        <dbReference type="ChEBI" id="CHEBI:18420"/>
    </cofactor>
</comment>
<comment type="function">
    <text evidence="6">ATPase that binds to both the 70S ribosome and the 50S ribosomal subunit in a nucleotide-independent manner.</text>
</comment>
<dbReference type="PIRSF" id="PIRSF006641">
    <property type="entry name" value="CHP00092"/>
    <property type="match status" value="1"/>
</dbReference>
<gene>
    <name evidence="6" type="primary">ychF</name>
    <name evidence="9" type="ORF">SAMN02745728_02085</name>
</gene>
<dbReference type="FunFam" id="3.10.20.30:FF:000001">
    <property type="entry name" value="Ribosome-binding ATPase YchF"/>
    <property type="match status" value="1"/>
</dbReference>
<dbReference type="InterPro" id="IPR006073">
    <property type="entry name" value="GTP-bd"/>
</dbReference>
<keyword evidence="3 6" id="KW-0547">Nucleotide-binding</keyword>
<keyword evidence="4 6" id="KW-0067">ATP-binding</keyword>
<evidence type="ECO:0000256" key="5">
    <source>
        <dbReference type="ARBA" id="ARBA00022842"/>
    </source>
</evidence>
<dbReference type="InterPro" id="IPR013029">
    <property type="entry name" value="YchF_C"/>
</dbReference>
<dbReference type="STRING" id="1121455.SAMN02745728_02085"/>
<dbReference type="GO" id="GO:0043023">
    <property type="term" value="F:ribosomal large subunit binding"/>
    <property type="evidence" value="ECO:0007669"/>
    <property type="project" value="UniProtKB-UniRule"/>
</dbReference>
<dbReference type="SUPFAM" id="SSF81271">
    <property type="entry name" value="TGS-like"/>
    <property type="match status" value="1"/>
</dbReference>
<dbReference type="Gene3D" id="1.10.150.300">
    <property type="entry name" value="TGS-like domain"/>
    <property type="match status" value="1"/>
</dbReference>
<dbReference type="PROSITE" id="PS51880">
    <property type="entry name" value="TGS"/>
    <property type="match status" value="1"/>
</dbReference>
<dbReference type="PRINTS" id="PR00326">
    <property type="entry name" value="GTP1OBG"/>
</dbReference>
<dbReference type="RefSeq" id="WP_072697761.1">
    <property type="nucleotide sequence ID" value="NZ_FRDI01000013.1"/>
</dbReference>
<evidence type="ECO:0000259" key="7">
    <source>
        <dbReference type="PROSITE" id="PS51710"/>
    </source>
</evidence>
<dbReference type="Proteomes" id="UP000186469">
    <property type="component" value="Unassembled WGS sequence"/>
</dbReference>
<dbReference type="GO" id="GO:0016887">
    <property type="term" value="F:ATP hydrolysis activity"/>
    <property type="evidence" value="ECO:0007669"/>
    <property type="project" value="UniProtKB-UniRule"/>
</dbReference>
<evidence type="ECO:0000256" key="6">
    <source>
        <dbReference type="HAMAP-Rule" id="MF_00944"/>
    </source>
</evidence>
<dbReference type="PANTHER" id="PTHR23305:SF18">
    <property type="entry name" value="OBG-TYPE G DOMAIN-CONTAINING PROTEIN"/>
    <property type="match status" value="1"/>
</dbReference>
<dbReference type="InterPro" id="IPR012675">
    <property type="entry name" value="Beta-grasp_dom_sf"/>
</dbReference>
<dbReference type="InterPro" id="IPR004095">
    <property type="entry name" value="TGS"/>
</dbReference>
<dbReference type="Pfam" id="PF06071">
    <property type="entry name" value="YchF-GTPase_C"/>
    <property type="match status" value="1"/>
</dbReference>
<dbReference type="OrthoDB" id="9810373at2"/>
<comment type="similarity">
    <text evidence="6">Belongs to the TRAFAC class OBG-HflX-like GTPase superfamily. OBG GTPase family. YchF/OLA1 subfamily.</text>
</comment>
<name>A0A1M7TIX5_9BACT</name>
<reference evidence="9 10" key="1">
    <citation type="submission" date="2016-12" db="EMBL/GenBank/DDBJ databases">
        <authorList>
            <person name="Song W.-J."/>
            <person name="Kurnit D.M."/>
        </authorList>
    </citation>
    <scope>NUCLEOTIDE SEQUENCE [LARGE SCALE GENOMIC DNA]</scope>
    <source>
        <strain evidence="9 10">DSM 11393</strain>
    </source>
</reference>
<dbReference type="CDD" id="cd01900">
    <property type="entry name" value="YchF"/>
    <property type="match status" value="1"/>
</dbReference>
<dbReference type="InterPro" id="IPR027417">
    <property type="entry name" value="P-loop_NTPase"/>
</dbReference>
<evidence type="ECO:0000256" key="3">
    <source>
        <dbReference type="ARBA" id="ARBA00022741"/>
    </source>
</evidence>
<feature type="domain" description="OBG-type G" evidence="7">
    <location>
        <begin position="3"/>
        <end position="264"/>
    </location>
</feature>
<evidence type="ECO:0000313" key="10">
    <source>
        <dbReference type="Proteomes" id="UP000186469"/>
    </source>
</evidence>
<dbReference type="GO" id="GO:0005524">
    <property type="term" value="F:ATP binding"/>
    <property type="evidence" value="ECO:0007669"/>
    <property type="project" value="UniProtKB-UniRule"/>
</dbReference>
<evidence type="ECO:0000256" key="4">
    <source>
        <dbReference type="ARBA" id="ARBA00022840"/>
    </source>
</evidence>
<dbReference type="PROSITE" id="PS51710">
    <property type="entry name" value="G_OBG"/>
    <property type="match status" value="1"/>
</dbReference>
<dbReference type="InterPro" id="IPR041706">
    <property type="entry name" value="YchF_N"/>
</dbReference>
<keyword evidence="10" id="KW-1185">Reference proteome</keyword>
<dbReference type="PANTHER" id="PTHR23305">
    <property type="entry name" value="OBG GTPASE FAMILY"/>
    <property type="match status" value="1"/>
</dbReference>
<protein>
    <recommendedName>
        <fullName evidence="6">Ribosome-binding ATPase YchF</fullName>
    </recommendedName>
</protein>
<sequence length="371" mass="40111">MALSIGIVGLPNVGKSTLFNALTRAQNAQAANYPFCTIEPNKATVPVPDKRLSALVSIAQPQKTLAATVDFVDIAGLVRGASKGEGLGNQFLANIRECAAIVHVVRCFDDENVTHVDGSVNPVRDVETIETELILADIQSLEKKAERTRKQAKADKAMSALANEMDTLLAHLNSGKPASSFDKPFSDAMTQAVNELGLISAKPVIFCANVDEETLMALADNKENDHVKALKKLASERNAESLIICAKIEEELQGLPESEQLELLSSYGINESGLDLVIHKGYNTLGLISYFTVGPKEVRAWTINKGDKAPQAAGVIHTDFERGFIRAEVIGYNDFITQGSEAACRSVGLLRTEGKEYIVQDGDVVHFLFNV</sequence>
<dbReference type="HAMAP" id="MF_00944">
    <property type="entry name" value="YchF_OLA1_ATPase"/>
    <property type="match status" value="1"/>
</dbReference>
<accession>A0A1M7TIX5</accession>
<dbReference type="InterPro" id="IPR004396">
    <property type="entry name" value="ATPase_YchF/OLA1"/>
</dbReference>
<dbReference type="CDD" id="cd04867">
    <property type="entry name" value="TGS_YchF_OLA1"/>
    <property type="match status" value="1"/>
</dbReference>
<dbReference type="GO" id="GO:0005525">
    <property type="term" value="F:GTP binding"/>
    <property type="evidence" value="ECO:0007669"/>
    <property type="project" value="InterPro"/>
</dbReference>
<dbReference type="InterPro" id="IPR031167">
    <property type="entry name" value="G_OBG"/>
</dbReference>
<evidence type="ECO:0000256" key="1">
    <source>
        <dbReference type="ARBA" id="ARBA00001946"/>
    </source>
</evidence>
<evidence type="ECO:0000259" key="8">
    <source>
        <dbReference type="PROSITE" id="PS51880"/>
    </source>
</evidence>
<keyword evidence="2" id="KW-0479">Metal-binding</keyword>
<dbReference type="FunFam" id="1.10.150.300:FF:000001">
    <property type="entry name" value="Ribosome-binding ATPase YchF"/>
    <property type="match status" value="1"/>
</dbReference>
<dbReference type="GO" id="GO:0005737">
    <property type="term" value="C:cytoplasm"/>
    <property type="evidence" value="ECO:0007669"/>
    <property type="project" value="TreeGrafter"/>
</dbReference>
<evidence type="ECO:0000313" key="9">
    <source>
        <dbReference type="EMBL" id="SHN70712.1"/>
    </source>
</evidence>